<evidence type="ECO:0000313" key="1">
    <source>
        <dbReference type="EMBL" id="RIB06929.1"/>
    </source>
</evidence>
<reference evidence="1 2" key="1">
    <citation type="submission" date="2018-06" db="EMBL/GenBank/DDBJ databases">
        <title>Comparative genomics reveals the genomic features of Rhizophagus irregularis, R. cerebriforme, R. diaphanum and Gigaspora rosea, and their symbiotic lifestyle signature.</title>
        <authorList>
            <person name="Morin E."/>
            <person name="San Clemente H."/>
            <person name="Chen E.C.H."/>
            <person name="De La Providencia I."/>
            <person name="Hainaut M."/>
            <person name="Kuo A."/>
            <person name="Kohler A."/>
            <person name="Murat C."/>
            <person name="Tang N."/>
            <person name="Roy S."/>
            <person name="Loubradou J."/>
            <person name="Henrissat B."/>
            <person name="Grigoriev I.V."/>
            <person name="Corradi N."/>
            <person name="Roux C."/>
            <person name="Martin F.M."/>
        </authorList>
    </citation>
    <scope>NUCLEOTIDE SEQUENCE [LARGE SCALE GENOMIC DNA]</scope>
    <source>
        <strain evidence="1 2">DAOM 194757</strain>
    </source>
</reference>
<accession>A0A397UDS2</accession>
<dbReference type="OrthoDB" id="10264738at2759"/>
<dbReference type="EMBL" id="QKWP01001738">
    <property type="protein sequence ID" value="RIB06929.1"/>
    <property type="molecule type" value="Genomic_DNA"/>
</dbReference>
<organism evidence="1 2">
    <name type="scientific">Gigaspora rosea</name>
    <dbReference type="NCBI Taxonomy" id="44941"/>
    <lineage>
        <taxon>Eukaryota</taxon>
        <taxon>Fungi</taxon>
        <taxon>Fungi incertae sedis</taxon>
        <taxon>Mucoromycota</taxon>
        <taxon>Glomeromycotina</taxon>
        <taxon>Glomeromycetes</taxon>
        <taxon>Diversisporales</taxon>
        <taxon>Gigasporaceae</taxon>
        <taxon>Gigaspora</taxon>
    </lineage>
</organism>
<sequence length="64" mass="7692">MITISPSLLEILKEDLDNFIHEFQLKATLYEYLIEWIPFNKLKIGDRFFAAWLDGITMPFHQIY</sequence>
<dbReference type="AlphaFoldDB" id="A0A397UDS2"/>
<proteinExistence type="predicted"/>
<dbReference type="Proteomes" id="UP000266673">
    <property type="component" value="Unassembled WGS sequence"/>
</dbReference>
<keyword evidence="2" id="KW-1185">Reference proteome</keyword>
<protein>
    <submittedName>
        <fullName evidence="1">Uncharacterized protein</fullName>
    </submittedName>
</protein>
<name>A0A397UDS2_9GLOM</name>
<comment type="caution">
    <text evidence="1">The sequence shown here is derived from an EMBL/GenBank/DDBJ whole genome shotgun (WGS) entry which is preliminary data.</text>
</comment>
<gene>
    <name evidence="1" type="ORF">C2G38_2215851</name>
</gene>
<evidence type="ECO:0000313" key="2">
    <source>
        <dbReference type="Proteomes" id="UP000266673"/>
    </source>
</evidence>